<organism evidence="1 2">
    <name type="scientific">Ditylenchus dipsaci</name>
    <dbReference type="NCBI Taxonomy" id="166011"/>
    <lineage>
        <taxon>Eukaryota</taxon>
        <taxon>Metazoa</taxon>
        <taxon>Ecdysozoa</taxon>
        <taxon>Nematoda</taxon>
        <taxon>Chromadorea</taxon>
        <taxon>Rhabditida</taxon>
        <taxon>Tylenchina</taxon>
        <taxon>Tylenchomorpha</taxon>
        <taxon>Sphaerularioidea</taxon>
        <taxon>Anguinidae</taxon>
        <taxon>Anguininae</taxon>
        <taxon>Ditylenchus</taxon>
    </lineage>
</organism>
<proteinExistence type="predicted"/>
<name>A0A915E0B4_9BILA</name>
<dbReference type="WBParaSite" id="jg24558">
    <property type="protein sequence ID" value="jg24558"/>
    <property type="gene ID" value="jg24558"/>
</dbReference>
<keyword evidence="1" id="KW-1185">Reference proteome</keyword>
<protein>
    <submittedName>
        <fullName evidence="2">Uncharacterized protein</fullName>
    </submittedName>
</protein>
<accession>A0A915E0B4</accession>
<dbReference type="Proteomes" id="UP000887574">
    <property type="component" value="Unplaced"/>
</dbReference>
<dbReference type="AlphaFoldDB" id="A0A915E0B4"/>
<reference evidence="2" key="1">
    <citation type="submission" date="2022-11" db="UniProtKB">
        <authorList>
            <consortium name="WormBaseParasite"/>
        </authorList>
    </citation>
    <scope>IDENTIFICATION</scope>
</reference>
<evidence type="ECO:0000313" key="1">
    <source>
        <dbReference type="Proteomes" id="UP000887574"/>
    </source>
</evidence>
<sequence length="273" mass="29420">MPCSATISPEVQELLEAVEDGNATVSNMTKHCYKTEFKCCPDWYTPAEGINNEGCPQFTLGACNDTKFGCCLDGVTLSRGPNYEGCGEPSCAASLYGCCKDRKTIAFGTHYAGCERSSYPCELSSFGCCPDGETAALSKNLTGCGASCLLTNSVVVLMESLSPRESIMRDVVVNSLSSVAVPMENPLPKVLATMDVLRLVLKAIWGLFFKHFLNAALMERPLLEELTKKAVHASTLDGMLCGWETTALDLEMMDVMTVDMPNTVVALMEAAKL</sequence>
<evidence type="ECO:0000313" key="2">
    <source>
        <dbReference type="WBParaSite" id="jg24558"/>
    </source>
</evidence>